<dbReference type="AlphaFoldDB" id="A0AAX4PH16"/>
<feature type="compositionally biased region" description="Basic residues" evidence="1">
    <location>
        <begin position="102"/>
        <end position="121"/>
    </location>
</feature>
<sequence length="156" mass="17069">MGAQMVGKVKKVMLADERVGKVAKISYTALSKATELFAISLFKSMSSLAVDYEPNPKVLKASHLKHCASEDPKLAFLMRLRSVRDAPDFVAEEKLSLDRPAMQKRKATSGARKKKPAKRARKIEPAVAEAAVAEPAKSAPQPPAPELSEDDDYDDF</sequence>
<dbReference type="Proteomes" id="UP001472866">
    <property type="component" value="Chromosome 11"/>
</dbReference>
<dbReference type="SUPFAM" id="SSF47113">
    <property type="entry name" value="Histone-fold"/>
    <property type="match status" value="1"/>
</dbReference>
<feature type="compositionally biased region" description="Low complexity" evidence="1">
    <location>
        <begin position="125"/>
        <end position="136"/>
    </location>
</feature>
<keyword evidence="3" id="KW-1185">Reference proteome</keyword>
<protein>
    <submittedName>
        <fullName evidence="2">Uncharacterized protein</fullName>
    </submittedName>
</protein>
<organism evidence="2 3">
    <name type="scientific">Chloropicon roscoffensis</name>
    <dbReference type="NCBI Taxonomy" id="1461544"/>
    <lineage>
        <taxon>Eukaryota</taxon>
        <taxon>Viridiplantae</taxon>
        <taxon>Chlorophyta</taxon>
        <taxon>Chloropicophyceae</taxon>
        <taxon>Chloropicales</taxon>
        <taxon>Chloropicaceae</taxon>
        <taxon>Chloropicon</taxon>
    </lineage>
</organism>
<dbReference type="GO" id="GO:0046982">
    <property type="term" value="F:protein heterodimerization activity"/>
    <property type="evidence" value="ECO:0007669"/>
    <property type="project" value="InterPro"/>
</dbReference>
<proteinExistence type="predicted"/>
<dbReference type="EMBL" id="CP151511">
    <property type="protein sequence ID" value="WZN65181.1"/>
    <property type="molecule type" value="Genomic_DNA"/>
</dbReference>
<reference evidence="2 3" key="1">
    <citation type="submission" date="2024-03" db="EMBL/GenBank/DDBJ databases">
        <title>Complete genome sequence of the green alga Chloropicon roscoffensis RCC1871.</title>
        <authorList>
            <person name="Lemieux C."/>
            <person name="Pombert J.-F."/>
            <person name="Otis C."/>
            <person name="Turmel M."/>
        </authorList>
    </citation>
    <scope>NUCLEOTIDE SEQUENCE [LARGE SCALE GENOMIC DNA]</scope>
    <source>
        <strain evidence="2 3">RCC1871</strain>
    </source>
</reference>
<evidence type="ECO:0000313" key="3">
    <source>
        <dbReference type="Proteomes" id="UP001472866"/>
    </source>
</evidence>
<evidence type="ECO:0000313" key="2">
    <source>
        <dbReference type="EMBL" id="WZN65181.1"/>
    </source>
</evidence>
<name>A0AAX4PH16_9CHLO</name>
<accession>A0AAX4PH16</accession>
<feature type="region of interest" description="Disordered" evidence="1">
    <location>
        <begin position="96"/>
        <end position="156"/>
    </location>
</feature>
<dbReference type="Gene3D" id="1.10.20.10">
    <property type="entry name" value="Histone, subunit A"/>
    <property type="match status" value="1"/>
</dbReference>
<evidence type="ECO:0000256" key="1">
    <source>
        <dbReference type="SAM" id="MobiDB-lite"/>
    </source>
</evidence>
<gene>
    <name evidence="2" type="ORF">HKI87_11g67380</name>
</gene>
<feature type="compositionally biased region" description="Acidic residues" evidence="1">
    <location>
        <begin position="147"/>
        <end position="156"/>
    </location>
</feature>
<dbReference type="InterPro" id="IPR009072">
    <property type="entry name" value="Histone-fold"/>
</dbReference>